<gene>
    <name evidence="2" type="primary">LOC142179831</name>
</gene>
<protein>
    <submittedName>
        <fullName evidence="2">Uncharacterized protein LOC142179831</fullName>
    </submittedName>
</protein>
<evidence type="ECO:0000313" key="1">
    <source>
        <dbReference type="Proteomes" id="UP000790787"/>
    </source>
</evidence>
<reference evidence="2" key="2">
    <citation type="submission" date="2025-08" db="UniProtKB">
        <authorList>
            <consortium name="RefSeq"/>
        </authorList>
    </citation>
    <scope>IDENTIFICATION</scope>
    <source>
        <tissue evidence="2">Leaf</tissue>
    </source>
</reference>
<keyword evidence="1" id="KW-1185">Reference proteome</keyword>
<organism evidence="1 2">
    <name type="scientific">Nicotiana tabacum</name>
    <name type="common">Common tobacco</name>
    <dbReference type="NCBI Taxonomy" id="4097"/>
    <lineage>
        <taxon>Eukaryota</taxon>
        <taxon>Viridiplantae</taxon>
        <taxon>Streptophyta</taxon>
        <taxon>Embryophyta</taxon>
        <taxon>Tracheophyta</taxon>
        <taxon>Spermatophyta</taxon>
        <taxon>Magnoliopsida</taxon>
        <taxon>eudicotyledons</taxon>
        <taxon>Gunneridae</taxon>
        <taxon>Pentapetalae</taxon>
        <taxon>asterids</taxon>
        <taxon>lamiids</taxon>
        <taxon>Solanales</taxon>
        <taxon>Solanaceae</taxon>
        <taxon>Nicotianoideae</taxon>
        <taxon>Nicotianeae</taxon>
        <taxon>Nicotiana</taxon>
    </lineage>
</organism>
<evidence type="ECO:0000313" key="2">
    <source>
        <dbReference type="RefSeq" id="XP_075106814.1"/>
    </source>
</evidence>
<name>A0AC58UBF1_TOBAC</name>
<accession>A0AC58UBF1</accession>
<dbReference type="RefSeq" id="XP_075106814.1">
    <property type="nucleotide sequence ID" value="XM_075250713.1"/>
</dbReference>
<reference evidence="1" key="1">
    <citation type="journal article" date="2014" name="Nat. Commun.">
        <title>The tobacco genome sequence and its comparison with those of tomato and potato.</title>
        <authorList>
            <person name="Sierro N."/>
            <person name="Battey J.N."/>
            <person name="Ouadi S."/>
            <person name="Bakaher N."/>
            <person name="Bovet L."/>
            <person name="Willig A."/>
            <person name="Goepfert S."/>
            <person name="Peitsch M.C."/>
            <person name="Ivanov N.V."/>
        </authorList>
    </citation>
    <scope>NUCLEOTIDE SEQUENCE [LARGE SCALE GENOMIC DNA]</scope>
</reference>
<dbReference type="Proteomes" id="UP000790787">
    <property type="component" value="Chromosome 4"/>
</dbReference>
<sequence>MDLLHPGYPLPSNKMNHHENQNYEEAFSSQHSPFPLRSHEDHWGASSDSSKTRKEYNDVDREAIEKNFRAKKILVCGIGPDEYNRIFACQFAKEIWEAIQTAQEGTTQVKQSKINMRTTEYELFRMKDDESIQDMHTRFTSIINELHSLGEIIPRNKLVRKILSVLPGSWESKVNAITKAKDLQTLTIDELIGEVEHERDDLVVVVVDLKETIEVLKREKDVLTERIEKIEHERDDLLVVVVDLKEIIEELKRVKSSGNIQKGKEVAMSSERKQPKMGYILGVGRVGKTPTHSIENVYYVNGLKYSLLSVSKICDEGNKVEFLSKTCTVTNLVTGEVVLLAKRFKNIYVADFESLHNGDLTCLSDVDDDVELWHKRLGHASFSLLIKLVRKDLVRGLPKSRFKDHKIQVNMSHNIVSIRSDHGTEFDNAKFDEFYVENGISHNFSAPEHPQQNGVVERKNRTPEDMERTMLIDSGVAKGF</sequence>
<proteinExistence type="predicted"/>